<keyword evidence="2" id="KW-0067">ATP-binding</keyword>
<dbReference type="PANTHER" id="PTHR13504:SF38">
    <property type="entry name" value="FIDO DOMAIN-CONTAINING PROTEIN"/>
    <property type="match status" value="1"/>
</dbReference>
<organism evidence="6">
    <name type="scientific">Limosilactobacillus allomucosae</name>
    <dbReference type="NCBI Taxonomy" id="3142938"/>
    <lineage>
        <taxon>Bacteria</taxon>
        <taxon>Bacillati</taxon>
        <taxon>Bacillota</taxon>
        <taxon>Bacilli</taxon>
        <taxon>Lactobacillales</taxon>
        <taxon>Lactobacillaceae</taxon>
        <taxon>Limosilactobacillus</taxon>
    </lineage>
</organism>
<sequence>MAKVDTVKILKQERSQHFSQGLYEWSQVAFAYNNNHMEGSALSEAQVRQLYDTGTVFAESGDPIKANDIIETQNHFRLFDFMLDTIDQPLTLDYIKELQGILKQGTISRKGLQEPIGEFKSRNNIIGQLQTVNTVPADQVPQRLEHLLELWSQAPQTDLNSYAAFHYEFERIHPFSDGNGRVGRILLFKERCRNKTMPFIIADEDRPFYIQGLREFKRTPGYLVDTFGNAMDEYTMAFEQVYGRQVHQKDQPKIPPKPQKSPRH</sequence>
<proteinExistence type="predicted"/>
<evidence type="ECO:0000256" key="4">
    <source>
        <dbReference type="SAM" id="MobiDB-lite"/>
    </source>
</evidence>
<gene>
    <name evidence="6" type="ORF">ABC765_05305</name>
</gene>
<dbReference type="GO" id="GO:0005524">
    <property type="term" value="F:ATP binding"/>
    <property type="evidence" value="ECO:0007669"/>
    <property type="project" value="UniProtKB-KW"/>
</dbReference>
<feature type="region of interest" description="Disordered" evidence="4">
    <location>
        <begin position="245"/>
        <end position="264"/>
    </location>
</feature>
<dbReference type="InterPro" id="IPR003812">
    <property type="entry name" value="Fido"/>
</dbReference>
<feature type="binding site" evidence="2">
    <location>
        <begin position="177"/>
        <end position="184"/>
    </location>
    <ligand>
        <name>ATP</name>
        <dbReference type="ChEBI" id="CHEBI:30616"/>
    </ligand>
</feature>
<dbReference type="EMBL" id="CP154878">
    <property type="protein sequence ID" value="XBG96505.1"/>
    <property type="molecule type" value="Genomic_DNA"/>
</dbReference>
<dbReference type="PROSITE" id="PS51459">
    <property type="entry name" value="FIDO"/>
    <property type="match status" value="1"/>
</dbReference>
<evidence type="ECO:0000313" key="6">
    <source>
        <dbReference type="EMBL" id="XBG96505.1"/>
    </source>
</evidence>
<dbReference type="InterPro" id="IPR040198">
    <property type="entry name" value="Fido_containing"/>
</dbReference>
<feature type="compositionally biased region" description="Pro residues" evidence="4">
    <location>
        <begin position="253"/>
        <end position="264"/>
    </location>
</feature>
<reference evidence="6" key="1">
    <citation type="submission" date="2024-04" db="EMBL/GenBank/DDBJ databases">
        <title>Limosilactobacillus allomucosae sp. nov., a novel species isolated from wild boar faecal samples as a potential probiotics for domestic pigs.</title>
        <authorList>
            <person name="Chen B."/>
        </authorList>
    </citation>
    <scope>NUCLEOTIDE SEQUENCE</scope>
    <source>
        <strain evidence="6">WILCCON 0051</strain>
    </source>
</reference>
<dbReference type="KEGG" id="lalo:ABC765_05305"/>
<evidence type="ECO:0000256" key="3">
    <source>
        <dbReference type="PIRSR" id="PIRSR640198-3"/>
    </source>
</evidence>
<dbReference type="Gene3D" id="1.10.3290.10">
    <property type="entry name" value="Fido-like domain"/>
    <property type="match status" value="1"/>
</dbReference>
<accession>A0AAU7C694</accession>
<evidence type="ECO:0000256" key="1">
    <source>
        <dbReference type="PIRSR" id="PIRSR640198-1"/>
    </source>
</evidence>
<dbReference type="PANTHER" id="PTHR13504">
    <property type="entry name" value="FIDO DOMAIN-CONTAINING PROTEIN DDB_G0283145"/>
    <property type="match status" value="1"/>
</dbReference>
<dbReference type="RefSeq" id="WP_347963603.1">
    <property type="nucleotide sequence ID" value="NZ_CP154878.1"/>
</dbReference>
<dbReference type="InterPro" id="IPR036597">
    <property type="entry name" value="Fido-like_dom_sf"/>
</dbReference>
<name>A0AAU7C694_9LACO</name>
<feature type="active site" evidence="1">
    <location>
        <position position="173"/>
    </location>
</feature>
<dbReference type="AlphaFoldDB" id="A0AAU7C694"/>
<evidence type="ECO:0000259" key="5">
    <source>
        <dbReference type="PROSITE" id="PS51459"/>
    </source>
</evidence>
<dbReference type="SUPFAM" id="SSF140931">
    <property type="entry name" value="Fic-like"/>
    <property type="match status" value="1"/>
</dbReference>
<feature type="domain" description="Fido" evidence="5">
    <location>
        <begin position="90"/>
        <end position="233"/>
    </location>
</feature>
<keyword evidence="2" id="KW-0547">Nucleotide-binding</keyword>
<dbReference type="Pfam" id="PF02661">
    <property type="entry name" value="Fic"/>
    <property type="match status" value="1"/>
</dbReference>
<protein>
    <submittedName>
        <fullName evidence="6">Fic family protein</fullName>
    </submittedName>
</protein>
<evidence type="ECO:0000256" key="2">
    <source>
        <dbReference type="PIRSR" id="PIRSR640198-2"/>
    </source>
</evidence>
<feature type="site" description="Important for autoinhibition of adenylyltransferase activity" evidence="3">
    <location>
        <position position="38"/>
    </location>
</feature>